<organism evidence="17 18">
    <name type="scientific">Berkelbacteria bacterium GW2011_GWA2_46_7</name>
    <dbReference type="NCBI Taxonomy" id="1618335"/>
    <lineage>
        <taxon>Bacteria</taxon>
        <taxon>Candidatus Berkelbacteria</taxon>
    </lineage>
</organism>
<evidence type="ECO:0000256" key="3">
    <source>
        <dbReference type="ARBA" id="ARBA00022490"/>
    </source>
</evidence>
<evidence type="ECO:0000256" key="13">
    <source>
        <dbReference type="ARBA" id="ARBA00047527"/>
    </source>
</evidence>
<evidence type="ECO:0000256" key="7">
    <source>
        <dbReference type="ARBA" id="ARBA00022984"/>
    </source>
</evidence>
<evidence type="ECO:0000256" key="9">
    <source>
        <dbReference type="ARBA" id="ARBA00023316"/>
    </source>
</evidence>
<comment type="subcellular location">
    <subcellularLocation>
        <location evidence="1">Cytoplasm</location>
    </subcellularLocation>
</comment>
<dbReference type="InterPro" id="IPR036968">
    <property type="entry name" value="Enolpyruvate_Tfrase_sf"/>
</dbReference>
<keyword evidence="6" id="KW-0133">Cell shape</keyword>
<evidence type="ECO:0000313" key="18">
    <source>
        <dbReference type="Proteomes" id="UP000034487"/>
    </source>
</evidence>
<dbReference type="NCBIfam" id="TIGR01072">
    <property type="entry name" value="murA"/>
    <property type="match status" value="1"/>
</dbReference>
<dbReference type="AlphaFoldDB" id="A0A0G1QDY1"/>
<dbReference type="GO" id="GO:0008760">
    <property type="term" value="F:UDP-N-acetylglucosamine 1-carboxyvinyltransferase activity"/>
    <property type="evidence" value="ECO:0007669"/>
    <property type="project" value="UniProtKB-UniRule"/>
</dbReference>
<evidence type="ECO:0000256" key="10">
    <source>
        <dbReference type="ARBA" id="ARBA00038367"/>
    </source>
</evidence>
<dbReference type="Gene3D" id="3.65.10.10">
    <property type="entry name" value="Enolpyruvate transferase domain"/>
    <property type="match status" value="2"/>
</dbReference>
<keyword evidence="5 17" id="KW-0808">Transferase</keyword>
<evidence type="ECO:0000259" key="16">
    <source>
        <dbReference type="Pfam" id="PF00275"/>
    </source>
</evidence>
<dbReference type="CDD" id="cd01555">
    <property type="entry name" value="UdpNAET"/>
    <property type="match status" value="1"/>
</dbReference>
<feature type="non-terminal residue" evidence="17">
    <location>
        <position position="405"/>
    </location>
</feature>
<dbReference type="GO" id="GO:0005737">
    <property type="term" value="C:cytoplasm"/>
    <property type="evidence" value="ECO:0007669"/>
    <property type="project" value="UniProtKB-SubCell"/>
</dbReference>
<dbReference type="NCBIfam" id="NF006873">
    <property type="entry name" value="PRK09369.1"/>
    <property type="match status" value="1"/>
</dbReference>
<dbReference type="InterPro" id="IPR005750">
    <property type="entry name" value="UDP_GlcNAc_COvinyl_MurA"/>
</dbReference>
<dbReference type="PANTHER" id="PTHR43783:SF1">
    <property type="entry name" value="UDP-N-ACETYLGLUCOSAMINE 1-CARBOXYVINYLTRANSFERASE"/>
    <property type="match status" value="1"/>
</dbReference>
<evidence type="ECO:0000256" key="8">
    <source>
        <dbReference type="ARBA" id="ARBA00023306"/>
    </source>
</evidence>
<dbReference type="SUPFAM" id="SSF55205">
    <property type="entry name" value="EPT/RTPC-like"/>
    <property type="match status" value="1"/>
</dbReference>
<comment type="pathway">
    <text evidence="2">Cell wall biogenesis; peptidoglycan biosynthesis.</text>
</comment>
<protein>
    <recommendedName>
        <fullName evidence="12 14">UDP-N-acetylglucosamine 1-carboxyvinyltransferase</fullName>
        <ecNumber evidence="11 14">2.5.1.7</ecNumber>
    </recommendedName>
</protein>
<evidence type="ECO:0000313" key="17">
    <source>
        <dbReference type="EMBL" id="KKU43211.1"/>
    </source>
</evidence>
<reference evidence="17 18" key="1">
    <citation type="journal article" date="2015" name="Nature">
        <title>rRNA introns, odd ribosomes, and small enigmatic genomes across a large radiation of phyla.</title>
        <authorList>
            <person name="Brown C.T."/>
            <person name="Hug L.A."/>
            <person name="Thomas B.C."/>
            <person name="Sharon I."/>
            <person name="Castelle C.J."/>
            <person name="Singh A."/>
            <person name="Wilkins M.J."/>
            <person name="Williams K.H."/>
            <person name="Banfield J.F."/>
        </authorList>
    </citation>
    <scope>NUCLEOTIDE SEQUENCE [LARGE SCALE GENOMIC DNA]</scope>
</reference>
<dbReference type="PANTHER" id="PTHR43783">
    <property type="entry name" value="UDP-N-ACETYLGLUCOSAMINE 1-CARBOXYVINYLTRANSFERASE"/>
    <property type="match status" value="1"/>
</dbReference>
<comment type="catalytic activity">
    <reaction evidence="13">
        <text>phosphoenolpyruvate + UDP-N-acetyl-alpha-D-glucosamine = UDP-N-acetyl-3-O-(1-carboxyvinyl)-alpha-D-glucosamine + phosphate</text>
        <dbReference type="Rhea" id="RHEA:18681"/>
        <dbReference type="ChEBI" id="CHEBI:43474"/>
        <dbReference type="ChEBI" id="CHEBI:57705"/>
        <dbReference type="ChEBI" id="CHEBI:58702"/>
        <dbReference type="ChEBI" id="CHEBI:68483"/>
        <dbReference type="EC" id="2.5.1.7"/>
    </reaction>
</comment>
<evidence type="ECO:0000256" key="11">
    <source>
        <dbReference type="ARBA" id="ARBA00039108"/>
    </source>
</evidence>
<keyword evidence="3" id="KW-0963">Cytoplasm</keyword>
<dbReference type="Proteomes" id="UP000034487">
    <property type="component" value="Unassembled WGS sequence"/>
</dbReference>
<dbReference type="InterPro" id="IPR001986">
    <property type="entry name" value="Enolpyruvate_Tfrase_dom"/>
</dbReference>
<evidence type="ECO:0000256" key="1">
    <source>
        <dbReference type="ARBA" id="ARBA00004496"/>
    </source>
</evidence>
<feature type="domain" description="Enolpyruvate transferase" evidence="16">
    <location>
        <begin position="10"/>
        <end position="405"/>
    </location>
</feature>
<proteinExistence type="inferred from homology"/>
<keyword evidence="4" id="KW-0132">Cell division</keyword>
<evidence type="ECO:0000256" key="12">
    <source>
        <dbReference type="ARBA" id="ARBA00039754"/>
    </source>
</evidence>
<accession>A0A0G1QDY1</accession>
<keyword evidence="15" id="KW-0040">ANK repeat</keyword>
<evidence type="ECO:0000256" key="6">
    <source>
        <dbReference type="ARBA" id="ARBA00022960"/>
    </source>
</evidence>
<dbReference type="GO" id="GO:0051301">
    <property type="term" value="P:cell division"/>
    <property type="evidence" value="ECO:0007669"/>
    <property type="project" value="UniProtKB-KW"/>
</dbReference>
<comment type="similarity">
    <text evidence="10">Belongs to the EPSP synthase family. MurA subfamily.</text>
</comment>
<dbReference type="InterPro" id="IPR050068">
    <property type="entry name" value="MurA_subfamily"/>
</dbReference>
<keyword evidence="8" id="KW-0131">Cell cycle</keyword>
<evidence type="ECO:0000256" key="2">
    <source>
        <dbReference type="ARBA" id="ARBA00004752"/>
    </source>
</evidence>
<dbReference type="GO" id="GO:0019277">
    <property type="term" value="P:UDP-N-acetylgalactosamine biosynthetic process"/>
    <property type="evidence" value="ECO:0007669"/>
    <property type="project" value="InterPro"/>
</dbReference>
<keyword evidence="9" id="KW-0961">Cell wall biogenesis/degradation</keyword>
<dbReference type="GO" id="GO:0071555">
    <property type="term" value="P:cell wall organization"/>
    <property type="evidence" value="ECO:0007669"/>
    <property type="project" value="UniProtKB-KW"/>
</dbReference>
<name>A0A0G1QDY1_9BACT</name>
<dbReference type="InterPro" id="IPR002110">
    <property type="entry name" value="Ankyrin_rpt"/>
</dbReference>
<dbReference type="GO" id="GO:0009252">
    <property type="term" value="P:peptidoglycan biosynthetic process"/>
    <property type="evidence" value="ECO:0007669"/>
    <property type="project" value="UniProtKB-UniRule"/>
</dbReference>
<comment type="caution">
    <text evidence="17">The sequence shown here is derived from an EMBL/GenBank/DDBJ whole genome shotgun (WGS) entry which is preliminary data.</text>
</comment>
<feature type="repeat" description="ANK" evidence="15">
    <location>
        <begin position="183"/>
        <end position="216"/>
    </location>
</feature>
<evidence type="ECO:0000256" key="14">
    <source>
        <dbReference type="NCBIfam" id="TIGR01072"/>
    </source>
</evidence>
<evidence type="ECO:0000256" key="15">
    <source>
        <dbReference type="PROSITE-ProRule" id="PRU00023"/>
    </source>
</evidence>
<dbReference type="EC" id="2.5.1.7" evidence="11 14"/>
<gene>
    <name evidence="17" type="ORF">UX60_C0032G0001</name>
</gene>
<dbReference type="Pfam" id="PF00275">
    <property type="entry name" value="EPSP_synthase"/>
    <property type="match status" value="1"/>
</dbReference>
<dbReference type="InterPro" id="IPR013792">
    <property type="entry name" value="RNA3'P_cycl/enolpyr_Trfase_a/b"/>
</dbReference>
<keyword evidence="7" id="KW-0573">Peptidoglycan synthesis</keyword>
<sequence>MSSNDLIQLRGGKPLIGEIHLRGAKNTVPKNMVAALLTDEPVIIRDVPKIEDVDIMTRLFQRLDVNVEEIRPGTLQIIAKKLRLPTRQDLADITGRSRIPILTAGPLLHRFGKALVPKLGGCNIGPRPVDFHVKALRELGADYDENEENGVFKTKKLRGAKIILEYPSVGATEQVILSSVLADGQTELHNAAVEPEIMDLITLLQKMGAIISVDTDRTIYVEGVKKLSGATHSAMPDRIEAASWACAALGTDGRILVRGARQLDMMTFLNKYRQIGGGFDVNRDGITFYREQEKLWPITIETDVHPGFMTDWQQPFVVVLTQAEGRSVVHETVYESRFGYTEALNAMGAKIKLFEESPELIKSKFGKRNYRQSAQIDGPAKLHGAEFTVPDLRAGFSYIVAALIA</sequence>
<dbReference type="GO" id="GO:0008360">
    <property type="term" value="P:regulation of cell shape"/>
    <property type="evidence" value="ECO:0007669"/>
    <property type="project" value="UniProtKB-KW"/>
</dbReference>
<dbReference type="EMBL" id="LCMV01000032">
    <property type="protein sequence ID" value="KKU43211.1"/>
    <property type="molecule type" value="Genomic_DNA"/>
</dbReference>
<evidence type="ECO:0000256" key="4">
    <source>
        <dbReference type="ARBA" id="ARBA00022618"/>
    </source>
</evidence>
<evidence type="ECO:0000256" key="5">
    <source>
        <dbReference type="ARBA" id="ARBA00022679"/>
    </source>
</evidence>
<dbReference type="PROSITE" id="PS50088">
    <property type="entry name" value="ANK_REPEAT"/>
    <property type="match status" value="1"/>
</dbReference>